<dbReference type="InterPro" id="IPR008991">
    <property type="entry name" value="Translation_prot_SH3-like_sf"/>
</dbReference>
<dbReference type="PANTHER" id="PTHR30053:SF14">
    <property type="entry name" value="TRANSLATION ELONGATION FACTOR KOW-LIKE DOMAIN-CONTAINING PROTEIN"/>
    <property type="match status" value="1"/>
</dbReference>
<evidence type="ECO:0000259" key="1">
    <source>
        <dbReference type="Pfam" id="PF08207"/>
    </source>
</evidence>
<dbReference type="Proteomes" id="UP000001064">
    <property type="component" value="Unassembled WGS sequence"/>
</dbReference>
<feature type="domain" description="Translation elongation factor KOW-like" evidence="1">
    <location>
        <begin position="37"/>
        <end position="93"/>
    </location>
</feature>
<dbReference type="FunCoup" id="F0ZY20">
    <property type="interactions" value="61"/>
</dbReference>
<dbReference type="SUPFAM" id="SSF50104">
    <property type="entry name" value="Translation proteins SH3-like domain"/>
    <property type="match status" value="1"/>
</dbReference>
<evidence type="ECO:0000313" key="2">
    <source>
        <dbReference type="EMBL" id="EGC31162.1"/>
    </source>
</evidence>
<proteinExistence type="predicted"/>
<dbReference type="InParanoid" id="F0ZY20"/>
<dbReference type="PANTHER" id="PTHR30053">
    <property type="entry name" value="ELONGATION FACTOR P"/>
    <property type="match status" value="1"/>
</dbReference>
<reference evidence="3" key="1">
    <citation type="journal article" date="2011" name="Genome Biol.">
        <title>Comparative genomics of the social amoebae Dictyostelium discoideum and Dictyostelium purpureum.</title>
        <authorList>
            <consortium name="US DOE Joint Genome Institute (JGI-PGF)"/>
            <person name="Sucgang R."/>
            <person name="Kuo A."/>
            <person name="Tian X."/>
            <person name="Salerno W."/>
            <person name="Parikh A."/>
            <person name="Feasley C.L."/>
            <person name="Dalin E."/>
            <person name="Tu H."/>
            <person name="Huang E."/>
            <person name="Barry K."/>
            <person name="Lindquist E."/>
            <person name="Shapiro H."/>
            <person name="Bruce D."/>
            <person name="Schmutz J."/>
            <person name="Salamov A."/>
            <person name="Fey P."/>
            <person name="Gaudet P."/>
            <person name="Anjard C."/>
            <person name="Babu M.M."/>
            <person name="Basu S."/>
            <person name="Bushmanova Y."/>
            <person name="van der Wel H."/>
            <person name="Katoh-Kurasawa M."/>
            <person name="Dinh C."/>
            <person name="Coutinho P.M."/>
            <person name="Saito T."/>
            <person name="Elias M."/>
            <person name="Schaap P."/>
            <person name="Kay R.R."/>
            <person name="Henrissat B."/>
            <person name="Eichinger L."/>
            <person name="Rivero F."/>
            <person name="Putnam N.H."/>
            <person name="West C.M."/>
            <person name="Loomis W.F."/>
            <person name="Chisholm R.L."/>
            <person name="Shaulsky G."/>
            <person name="Strassmann J.E."/>
            <person name="Queller D.C."/>
            <person name="Kuspa A."/>
            <person name="Grigoriev I.V."/>
        </authorList>
    </citation>
    <scope>NUCLEOTIDE SEQUENCE [LARGE SCALE GENOMIC DNA]</scope>
    <source>
        <strain evidence="3">QSDP1</strain>
    </source>
</reference>
<dbReference type="Gene3D" id="2.30.30.30">
    <property type="match status" value="1"/>
</dbReference>
<accession>F0ZY20</accession>
<dbReference type="InterPro" id="IPR020599">
    <property type="entry name" value="Transl_elong_fac_P/YeiP"/>
</dbReference>
<protein>
    <recommendedName>
        <fullName evidence="1">Translation elongation factor KOW-like domain-containing protein</fullName>
    </recommendedName>
</protein>
<dbReference type="InterPro" id="IPR013185">
    <property type="entry name" value="Transl_elong_KOW-like"/>
</dbReference>
<dbReference type="GeneID" id="10507963"/>
<dbReference type="RefSeq" id="XP_003292309.1">
    <property type="nucleotide sequence ID" value="XM_003292261.1"/>
</dbReference>
<dbReference type="VEuPathDB" id="AmoebaDB:DICPUDRAFT_40321"/>
<dbReference type="STRING" id="5786.F0ZY20"/>
<dbReference type="Pfam" id="PF08207">
    <property type="entry name" value="EFP_N"/>
    <property type="match status" value="1"/>
</dbReference>
<dbReference type="OrthoDB" id="10259892at2759"/>
<dbReference type="OMA" id="ENGRSCK"/>
<dbReference type="KEGG" id="dpp:DICPUDRAFT_40321"/>
<organism evidence="2 3">
    <name type="scientific">Dictyostelium purpureum</name>
    <name type="common">Slime mold</name>
    <dbReference type="NCBI Taxonomy" id="5786"/>
    <lineage>
        <taxon>Eukaryota</taxon>
        <taxon>Amoebozoa</taxon>
        <taxon>Evosea</taxon>
        <taxon>Eumycetozoa</taxon>
        <taxon>Dictyostelia</taxon>
        <taxon>Dictyosteliales</taxon>
        <taxon>Dictyosteliaceae</taxon>
        <taxon>Dictyostelium</taxon>
    </lineage>
</organism>
<name>F0ZY20_DICPU</name>
<keyword evidence="3" id="KW-1185">Reference proteome</keyword>
<dbReference type="GO" id="GO:0003746">
    <property type="term" value="F:translation elongation factor activity"/>
    <property type="evidence" value="ECO:0000318"/>
    <property type="project" value="GO_Central"/>
</dbReference>
<dbReference type="AlphaFoldDB" id="F0ZY20"/>
<dbReference type="GO" id="GO:0005737">
    <property type="term" value="C:cytoplasm"/>
    <property type="evidence" value="ECO:0000318"/>
    <property type="project" value="GO_Central"/>
</dbReference>
<evidence type="ECO:0000313" key="3">
    <source>
        <dbReference type="Proteomes" id="UP000001064"/>
    </source>
</evidence>
<dbReference type="EMBL" id="GL871272">
    <property type="protein sequence ID" value="EGC31162.1"/>
    <property type="molecule type" value="Genomic_DNA"/>
</dbReference>
<gene>
    <name evidence="2" type="ORF">DICPUDRAFT_40321</name>
</gene>
<dbReference type="eggNOG" id="ENOG502RH9U">
    <property type="taxonomic scope" value="Eukaryota"/>
</dbReference>
<dbReference type="InterPro" id="IPR014722">
    <property type="entry name" value="Rib_uL2_dom2"/>
</dbReference>
<sequence>MNRLAQFNSLTRCLINNNVKSLLSVPEYSKRFYELEAGELKKGMFIEHKNKLFQIEKLQHQKVAMRGGFIIADIKNIIDGSRSNYKFRSAENVEIVELPKEDYVYIGEKSGKFLFKKVEEGEDDEEIAASEDQLIGYAPYLAYLDPETEYNFREYNGKVIDFKGPTDVVLKIKNITDLQNYKVLYFENGRSCKGPSYLKPGDQVQIRIPEEELITAVKRS</sequence>